<feature type="compositionally biased region" description="Polar residues" evidence="1">
    <location>
        <begin position="101"/>
        <end position="110"/>
    </location>
</feature>
<evidence type="ECO:0000313" key="3">
    <source>
        <dbReference type="Proteomes" id="UP000289738"/>
    </source>
</evidence>
<name>A0A445BKP7_ARAHY</name>
<sequence length="110" mass="12520">MKPPNGRKIVHRFNSELQPVGYEAGILSGILRLLGSDCTKFPICEKNWRKVRTKDKEKCKKNTENQSTQLYTHIGSSKSFARLGEEEETIEAIEQRDESSKLLSHNDSLA</sequence>
<accession>A0A445BKP7</accession>
<dbReference type="EMBL" id="SDMP01000009">
    <property type="protein sequence ID" value="RYR39256.1"/>
    <property type="molecule type" value="Genomic_DNA"/>
</dbReference>
<reference evidence="2 3" key="1">
    <citation type="submission" date="2019-01" db="EMBL/GenBank/DDBJ databases">
        <title>Sequencing of cultivated peanut Arachis hypogaea provides insights into genome evolution and oil improvement.</title>
        <authorList>
            <person name="Chen X."/>
        </authorList>
    </citation>
    <scope>NUCLEOTIDE SEQUENCE [LARGE SCALE GENOMIC DNA]</scope>
    <source>
        <strain evidence="3">cv. Fuhuasheng</strain>
        <tissue evidence="2">Leaves</tissue>
    </source>
</reference>
<dbReference type="AlphaFoldDB" id="A0A445BKP7"/>
<organism evidence="2 3">
    <name type="scientific">Arachis hypogaea</name>
    <name type="common">Peanut</name>
    <dbReference type="NCBI Taxonomy" id="3818"/>
    <lineage>
        <taxon>Eukaryota</taxon>
        <taxon>Viridiplantae</taxon>
        <taxon>Streptophyta</taxon>
        <taxon>Embryophyta</taxon>
        <taxon>Tracheophyta</taxon>
        <taxon>Spermatophyta</taxon>
        <taxon>Magnoliopsida</taxon>
        <taxon>eudicotyledons</taxon>
        <taxon>Gunneridae</taxon>
        <taxon>Pentapetalae</taxon>
        <taxon>rosids</taxon>
        <taxon>fabids</taxon>
        <taxon>Fabales</taxon>
        <taxon>Fabaceae</taxon>
        <taxon>Papilionoideae</taxon>
        <taxon>50 kb inversion clade</taxon>
        <taxon>dalbergioids sensu lato</taxon>
        <taxon>Dalbergieae</taxon>
        <taxon>Pterocarpus clade</taxon>
        <taxon>Arachis</taxon>
    </lineage>
</organism>
<dbReference type="Proteomes" id="UP000289738">
    <property type="component" value="Chromosome A09"/>
</dbReference>
<gene>
    <name evidence="2" type="ORF">Ahy_A09g044766</name>
</gene>
<comment type="caution">
    <text evidence="2">The sequence shown here is derived from an EMBL/GenBank/DDBJ whole genome shotgun (WGS) entry which is preliminary data.</text>
</comment>
<evidence type="ECO:0000313" key="2">
    <source>
        <dbReference type="EMBL" id="RYR39256.1"/>
    </source>
</evidence>
<proteinExistence type="predicted"/>
<keyword evidence="3" id="KW-1185">Reference proteome</keyword>
<evidence type="ECO:0000256" key="1">
    <source>
        <dbReference type="SAM" id="MobiDB-lite"/>
    </source>
</evidence>
<feature type="region of interest" description="Disordered" evidence="1">
    <location>
        <begin position="85"/>
        <end position="110"/>
    </location>
</feature>
<protein>
    <submittedName>
        <fullName evidence="2">Uncharacterized protein</fullName>
    </submittedName>
</protein>